<organism evidence="3 4">
    <name type="scientific">Rhodothalassium salexigens DSM 2132</name>
    <dbReference type="NCBI Taxonomy" id="1188247"/>
    <lineage>
        <taxon>Bacteria</taxon>
        <taxon>Pseudomonadati</taxon>
        <taxon>Pseudomonadota</taxon>
        <taxon>Alphaproteobacteria</taxon>
        <taxon>Rhodothalassiales</taxon>
        <taxon>Rhodothalassiaceae</taxon>
        <taxon>Rhodothalassium</taxon>
    </lineage>
</organism>
<keyword evidence="1" id="KW-0732">Signal</keyword>
<comment type="caution">
    <text evidence="3">The sequence shown here is derived from an EMBL/GenBank/DDBJ whole genome shotgun (WGS) entry which is preliminary data.</text>
</comment>
<keyword evidence="4" id="KW-1185">Reference proteome</keyword>
<dbReference type="PANTHER" id="PTHR30383">
    <property type="entry name" value="THIOESTERASE 1/PROTEASE 1/LYSOPHOSPHOLIPASE L1"/>
    <property type="match status" value="1"/>
</dbReference>
<dbReference type="Gene3D" id="3.40.50.1110">
    <property type="entry name" value="SGNH hydrolase"/>
    <property type="match status" value="1"/>
</dbReference>
<dbReference type="OrthoDB" id="9786188at2"/>
<dbReference type="Pfam" id="PF13472">
    <property type="entry name" value="Lipase_GDSL_2"/>
    <property type="match status" value="1"/>
</dbReference>
<evidence type="ECO:0000259" key="2">
    <source>
        <dbReference type="Pfam" id="PF13472"/>
    </source>
</evidence>
<dbReference type="InterPro" id="IPR051532">
    <property type="entry name" value="Ester_Hydrolysis_Enzymes"/>
</dbReference>
<feature type="signal peptide" evidence="1">
    <location>
        <begin position="1"/>
        <end position="27"/>
    </location>
</feature>
<proteinExistence type="predicted"/>
<dbReference type="CDD" id="cd01822">
    <property type="entry name" value="Lysophospholipase_L1_like"/>
    <property type="match status" value="1"/>
</dbReference>
<name>A0A4V2SNJ9_RHOSA</name>
<dbReference type="InterPro" id="IPR036514">
    <property type="entry name" value="SGNH_hydro_sf"/>
</dbReference>
<dbReference type="PANTHER" id="PTHR30383:SF24">
    <property type="entry name" value="THIOESTERASE 1_PROTEASE 1_LYSOPHOSPHOLIPASE L1"/>
    <property type="match status" value="1"/>
</dbReference>
<dbReference type="Proteomes" id="UP000295399">
    <property type="component" value="Unassembled WGS sequence"/>
</dbReference>
<feature type="chain" id="PRO_5020819253" evidence="1">
    <location>
        <begin position="28"/>
        <end position="239"/>
    </location>
</feature>
<gene>
    <name evidence="3" type="ORF">EV659_11166</name>
</gene>
<dbReference type="InterPro" id="IPR008265">
    <property type="entry name" value="Lipase_GDSL_AS"/>
</dbReference>
<reference evidence="3 4" key="1">
    <citation type="submission" date="2019-03" db="EMBL/GenBank/DDBJ databases">
        <title>Genomic Encyclopedia of Type Strains, Phase IV (KMG-IV): sequencing the most valuable type-strain genomes for metagenomic binning, comparative biology and taxonomic classification.</title>
        <authorList>
            <person name="Goeker M."/>
        </authorList>
    </citation>
    <scope>NUCLEOTIDE SEQUENCE [LARGE SCALE GENOMIC DNA]</scope>
    <source>
        <strain evidence="3 4">DSM 2132</strain>
    </source>
</reference>
<evidence type="ECO:0000256" key="1">
    <source>
        <dbReference type="SAM" id="SignalP"/>
    </source>
</evidence>
<dbReference type="AlphaFoldDB" id="A0A4V2SNJ9"/>
<accession>A0A4V2SNJ9</accession>
<evidence type="ECO:0000313" key="3">
    <source>
        <dbReference type="EMBL" id="TCP31496.1"/>
    </source>
</evidence>
<protein>
    <submittedName>
        <fullName evidence="3">Acyl-CoA thioesterase-1</fullName>
    </submittedName>
</protein>
<dbReference type="GO" id="GO:0006629">
    <property type="term" value="P:lipid metabolic process"/>
    <property type="evidence" value="ECO:0007669"/>
    <property type="project" value="InterPro"/>
</dbReference>
<dbReference type="EMBL" id="SLXO01000011">
    <property type="protein sequence ID" value="TCP31496.1"/>
    <property type="molecule type" value="Genomic_DNA"/>
</dbReference>
<dbReference type="SUPFAM" id="SSF52266">
    <property type="entry name" value="SGNH hydrolase"/>
    <property type="match status" value="1"/>
</dbReference>
<dbReference type="InParanoid" id="A0A4V2SNJ9"/>
<dbReference type="FunCoup" id="A0A4V2SNJ9">
    <property type="interactions" value="80"/>
</dbReference>
<sequence length="239" mass="24425">MIGMKPLGLLALFAIALAVGFAAPARAAGPAGDGAAGTPPPGHTVLALGDSLTAGYGLGPDAGFTHQLAAWLDARGLDARVVNAGVSGDTTSGGRSRLAWVLDGLDRAPDLAIVALGGNDMLRAIEPKLTRANLAAIIATLKERDIPVLLAGMRAPPNRGPDYAQAFDAIYPDLAEQHGVRLYPFFMDGVATDTDLLQPDGLHPNAKGVARMVDGIGPLVAAMLRGDGAVDDDTTAGRH</sequence>
<dbReference type="PROSITE" id="PS01098">
    <property type="entry name" value="LIPASE_GDSL_SER"/>
    <property type="match status" value="1"/>
</dbReference>
<dbReference type="InterPro" id="IPR013830">
    <property type="entry name" value="SGNH_hydro"/>
</dbReference>
<evidence type="ECO:0000313" key="4">
    <source>
        <dbReference type="Proteomes" id="UP000295399"/>
    </source>
</evidence>
<dbReference type="GO" id="GO:0004622">
    <property type="term" value="F:phosphatidylcholine lysophospholipase activity"/>
    <property type="evidence" value="ECO:0007669"/>
    <property type="project" value="TreeGrafter"/>
</dbReference>
<feature type="domain" description="SGNH hydrolase-type esterase" evidence="2">
    <location>
        <begin position="47"/>
        <end position="210"/>
    </location>
</feature>